<dbReference type="GO" id="GO:0006281">
    <property type="term" value="P:DNA repair"/>
    <property type="evidence" value="ECO:0007669"/>
    <property type="project" value="UniProtKB-KW"/>
</dbReference>
<name>A0A7S3CZ04_9EUKA</name>
<feature type="compositionally biased region" description="Basic and acidic residues" evidence="10">
    <location>
        <begin position="625"/>
        <end position="664"/>
    </location>
</feature>
<keyword evidence="4" id="KW-0677">Repeat</keyword>
<dbReference type="SMART" id="SM00320">
    <property type="entry name" value="WD40"/>
    <property type="match status" value="5"/>
</dbReference>
<comment type="similarity">
    <text evidence="2">Belongs to the WD repeat HIR1 family.</text>
</comment>
<dbReference type="Pfam" id="PF24105">
    <property type="entry name" value="Beta-prop_CAF1B_HIR1"/>
    <property type="match status" value="1"/>
</dbReference>
<feature type="domain" description="CAF1B/HIR1 beta-propeller" evidence="11">
    <location>
        <begin position="1"/>
        <end position="409"/>
    </location>
</feature>
<protein>
    <recommendedName>
        <fullName evidence="11">CAF1B/HIR1 beta-propeller domain-containing protein</fullName>
    </recommendedName>
</protein>
<dbReference type="GO" id="GO:0005634">
    <property type="term" value="C:nucleus"/>
    <property type="evidence" value="ECO:0007669"/>
    <property type="project" value="UniProtKB-SubCell"/>
</dbReference>
<keyword evidence="6" id="KW-0156">Chromatin regulator</keyword>
<dbReference type="InterPro" id="IPR036322">
    <property type="entry name" value="WD40_repeat_dom_sf"/>
</dbReference>
<dbReference type="GO" id="GO:0006334">
    <property type="term" value="P:nucleosome assembly"/>
    <property type="evidence" value="ECO:0007669"/>
    <property type="project" value="TreeGrafter"/>
</dbReference>
<dbReference type="AlphaFoldDB" id="A0A7S3CZ04"/>
<evidence type="ECO:0000256" key="7">
    <source>
        <dbReference type="ARBA" id="ARBA00023204"/>
    </source>
</evidence>
<dbReference type="InterPro" id="IPR015943">
    <property type="entry name" value="WD40/YVTN_repeat-like_dom_sf"/>
</dbReference>
<feature type="region of interest" description="Disordered" evidence="10">
    <location>
        <begin position="314"/>
        <end position="333"/>
    </location>
</feature>
<feature type="region of interest" description="Disordered" evidence="10">
    <location>
        <begin position="422"/>
        <end position="688"/>
    </location>
</feature>
<dbReference type="PANTHER" id="PTHR15271:SF4">
    <property type="entry name" value="CHROMATIN ASSEMBLY FACTOR 1 SUBUNIT B"/>
    <property type="match status" value="1"/>
</dbReference>
<dbReference type="InterPro" id="IPR001680">
    <property type="entry name" value="WD40_rpt"/>
</dbReference>
<feature type="compositionally biased region" description="Basic residues" evidence="10">
    <location>
        <begin position="466"/>
        <end position="476"/>
    </location>
</feature>
<feature type="compositionally biased region" description="Low complexity" evidence="10">
    <location>
        <begin position="450"/>
        <end position="459"/>
    </location>
</feature>
<reference evidence="12" key="1">
    <citation type="submission" date="2021-01" db="EMBL/GenBank/DDBJ databases">
        <authorList>
            <person name="Corre E."/>
            <person name="Pelletier E."/>
            <person name="Niang G."/>
            <person name="Scheremetjew M."/>
            <person name="Finn R."/>
            <person name="Kale V."/>
            <person name="Holt S."/>
            <person name="Cochrane G."/>
            <person name="Meng A."/>
            <person name="Brown T."/>
            <person name="Cohen L."/>
        </authorList>
    </citation>
    <scope>NUCLEOTIDE SEQUENCE</scope>
    <source>
        <strain evidence="12">NIES-2562</strain>
    </source>
</reference>
<evidence type="ECO:0000256" key="1">
    <source>
        <dbReference type="ARBA" id="ARBA00004123"/>
    </source>
</evidence>
<organism evidence="12">
    <name type="scientific">Palpitomonas bilix</name>
    <dbReference type="NCBI Taxonomy" id="652834"/>
    <lineage>
        <taxon>Eukaryota</taxon>
        <taxon>Eukaryota incertae sedis</taxon>
    </lineage>
</organism>
<gene>
    <name evidence="12" type="ORF">PBIL07802_LOCUS2981</name>
</gene>
<dbReference type="PROSITE" id="PS50082">
    <property type="entry name" value="WD_REPEATS_2"/>
    <property type="match status" value="2"/>
</dbReference>
<keyword evidence="3 9" id="KW-0853">WD repeat</keyword>
<feature type="compositionally biased region" description="Basic and acidic residues" evidence="10">
    <location>
        <begin position="314"/>
        <end position="327"/>
    </location>
</feature>
<feature type="compositionally biased region" description="Pro residues" evidence="10">
    <location>
        <begin position="678"/>
        <end position="688"/>
    </location>
</feature>
<feature type="repeat" description="WD" evidence="9">
    <location>
        <begin position="63"/>
        <end position="95"/>
    </location>
</feature>
<dbReference type="InterPro" id="IPR055410">
    <property type="entry name" value="Beta-prop_CAF1B_HIR1"/>
</dbReference>
<dbReference type="GO" id="GO:0006335">
    <property type="term" value="P:DNA replication-dependent chromatin assembly"/>
    <property type="evidence" value="ECO:0007669"/>
    <property type="project" value="InterPro"/>
</dbReference>
<evidence type="ECO:0000256" key="3">
    <source>
        <dbReference type="ARBA" id="ARBA00022574"/>
    </source>
</evidence>
<dbReference type="PROSITE" id="PS50294">
    <property type="entry name" value="WD_REPEATS_REGION"/>
    <property type="match status" value="2"/>
</dbReference>
<dbReference type="InterPro" id="IPR045145">
    <property type="entry name" value="PTHR15271"/>
</dbReference>
<sequence length="688" mass="73404">MKLKTLEVNWHGQCPIYAVDFHPHRHDIMVTAGQEPDGSGGIKLWSLRFPPNGEVLVEFLRDLSDHPRSVNAARFSPSGKKLVTAGDEGTLIVWQHNPEQQGNRKDDVSWANAWERVCLHTASVDVYDVSWSPTEDYVVSGSIDRAVRVWSASKGGPAVAQAVDSKGYVQGVAWDPRGDRIVSLSTDRTMRAFVVRGKQQKMRLIQSTVTTWRSYDGNDNDGGGEGEEDEVEGRRHRLYVDESLPTFVRRLSFSPDGSCLVTPSGQYVAEAGGEAIYTTYLFSTSNLSSPLLHLPCGDTGSVCARFNPLKYKSEEKGEKGEEEKGGEGEEENTFSTLTSSLDYTMIFAVASENHVAVYDTSMLEYPICTIGGIHMATLTDLAWHPSGRALVVSSRDGFISIATFDEGELGDVMGKASCPIVSTSSTSISASPPVSASASSTAGSGGSGGPATSLPSKMGGAEEGGKKKKGSKKSKAGKSSEDSSTPADKKVEKDPSPLVADTASKRSTPSKGDTPSSKGTPSKKKDTPSKKGTPSKKSTPSKKDTPSKKGTQLKLSFGGGAGASPSRPHAGGSGEEGGEEKMSVEESGKDSAEKKDEAKAKRRIVPKLVSKSNENGSEDNEEGEEGKGGEGAKTERGGDEEKRVEEKREEKGKEGAGEGEAKQPEKKKRRIVPKMKTKPPPAASPSHE</sequence>
<dbReference type="EMBL" id="HBIB01005021">
    <property type="protein sequence ID" value="CAE0240821.1"/>
    <property type="molecule type" value="Transcribed_RNA"/>
</dbReference>
<evidence type="ECO:0000256" key="5">
    <source>
        <dbReference type="ARBA" id="ARBA00022763"/>
    </source>
</evidence>
<keyword evidence="8" id="KW-0539">Nucleus</keyword>
<proteinExistence type="inferred from homology"/>
<evidence type="ECO:0000313" key="12">
    <source>
        <dbReference type="EMBL" id="CAE0240821.1"/>
    </source>
</evidence>
<evidence type="ECO:0000259" key="11">
    <source>
        <dbReference type="Pfam" id="PF24105"/>
    </source>
</evidence>
<comment type="subcellular location">
    <subcellularLocation>
        <location evidence="1">Nucleus</location>
    </subcellularLocation>
</comment>
<dbReference type="SUPFAM" id="SSF50978">
    <property type="entry name" value="WD40 repeat-like"/>
    <property type="match status" value="1"/>
</dbReference>
<dbReference type="Gene3D" id="2.130.10.10">
    <property type="entry name" value="YVTN repeat-like/Quinoprotein amine dehydrogenase"/>
    <property type="match status" value="2"/>
</dbReference>
<feature type="repeat" description="WD" evidence="9">
    <location>
        <begin position="119"/>
        <end position="160"/>
    </location>
</feature>
<dbReference type="GO" id="GO:0033186">
    <property type="term" value="C:CAF-1 complex"/>
    <property type="evidence" value="ECO:0007669"/>
    <property type="project" value="TreeGrafter"/>
</dbReference>
<feature type="compositionally biased region" description="Basic and acidic residues" evidence="10">
    <location>
        <begin position="579"/>
        <end position="599"/>
    </location>
</feature>
<evidence type="ECO:0000256" key="6">
    <source>
        <dbReference type="ARBA" id="ARBA00022853"/>
    </source>
</evidence>
<evidence type="ECO:0000256" key="2">
    <source>
        <dbReference type="ARBA" id="ARBA00007306"/>
    </source>
</evidence>
<feature type="compositionally biased region" description="Low complexity" evidence="10">
    <location>
        <begin position="422"/>
        <end position="442"/>
    </location>
</feature>
<evidence type="ECO:0000256" key="8">
    <source>
        <dbReference type="ARBA" id="ARBA00023242"/>
    </source>
</evidence>
<evidence type="ECO:0000256" key="4">
    <source>
        <dbReference type="ARBA" id="ARBA00022737"/>
    </source>
</evidence>
<accession>A0A7S3CZ04</accession>
<feature type="compositionally biased region" description="Basic residues" evidence="10">
    <location>
        <begin position="665"/>
        <end position="677"/>
    </location>
</feature>
<evidence type="ECO:0000256" key="10">
    <source>
        <dbReference type="SAM" id="MobiDB-lite"/>
    </source>
</evidence>
<keyword evidence="7" id="KW-0234">DNA repair</keyword>
<evidence type="ECO:0000256" key="9">
    <source>
        <dbReference type="PROSITE-ProRule" id="PRU00221"/>
    </source>
</evidence>
<dbReference type="PANTHER" id="PTHR15271">
    <property type="entry name" value="CHROMATIN ASSEMBLY FACTOR 1 SUBUNIT B"/>
    <property type="match status" value="1"/>
</dbReference>
<keyword evidence="5" id="KW-0227">DNA damage</keyword>